<accession>A0ABW0LSU3</accession>
<dbReference type="SUPFAM" id="SSF143990">
    <property type="entry name" value="YbiA-like"/>
    <property type="match status" value="1"/>
</dbReference>
<dbReference type="Gene3D" id="1.10.357.40">
    <property type="entry name" value="YbiA-like"/>
    <property type="match status" value="1"/>
</dbReference>
<dbReference type="EMBL" id="JBHSMH010000022">
    <property type="protein sequence ID" value="MFC5468975.1"/>
    <property type="molecule type" value="Genomic_DNA"/>
</dbReference>
<name>A0ABW0LSU3_9BACL</name>
<dbReference type="Proteomes" id="UP001596105">
    <property type="component" value="Unassembled WGS sequence"/>
</dbReference>
<dbReference type="Pfam" id="PF08719">
    <property type="entry name" value="NADAR"/>
    <property type="match status" value="1"/>
</dbReference>
<comment type="catalytic activity">
    <reaction evidence="2">
        <text>2,5-diamino-6-hydroxy-4-(5-phosphoribosylamino)-pyrimidine + H2O = 2,5,6-triamino-4-hydroxypyrimidine + D-ribose 5-phosphate</text>
        <dbReference type="Rhea" id="RHEA:23436"/>
        <dbReference type="ChEBI" id="CHEBI:15377"/>
        <dbReference type="ChEBI" id="CHEBI:58614"/>
        <dbReference type="ChEBI" id="CHEBI:78346"/>
        <dbReference type="ChEBI" id="CHEBI:137796"/>
    </reaction>
</comment>
<sequence length="186" mass="21137">MIYTLANLRKSCGEGRAFRYLLFWGHTLPKDGSINESCLSQWWMSDFVSDSISYSCAEQYMMAEKARLFGDEKALAAIMNASKPQEMKALGRTVRNFDTAIWERHGYEAVKRGCRAKFAQNAELKRYLLSTGDLILVEASPYDRIWGIGIGRDHPDSGHPMRWKGTNLLGFALTEARDELLKEEGD</sequence>
<gene>
    <name evidence="4" type="ORF">ACFPPD_09595</name>
</gene>
<dbReference type="NCBIfam" id="TIGR02464">
    <property type="entry name" value="ribofla_fusion"/>
    <property type="match status" value="1"/>
</dbReference>
<dbReference type="InterPro" id="IPR012816">
    <property type="entry name" value="NADAR"/>
</dbReference>
<evidence type="ECO:0000259" key="3">
    <source>
        <dbReference type="Pfam" id="PF08719"/>
    </source>
</evidence>
<dbReference type="RefSeq" id="WP_209748929.1">
    <property type="nucleotide sequence ID" value="NZ_JBHSMH010000022.1"/>
</dbReference>
<evidence type="ECO:0000256" key="1">
    <source>
        <dbReference type="ARBA" id="ARBA00000022"/>
    </source>
</evidence>
<evidence type="ECO:0000256" key="2">
    <source>
        <dbReference type="ARBA" id="ARBA00000751"/>
    </source>
</evidence>
<evidence type="ECO:0000313" key="5">
    <source>
        <dbReference type="Proteomes" id="UP001596105"/>
    </source>
</evidence>
<dbReference type="CDD" id="cd15457">
    <property type="entry name" value="NADAR"/>
    <property type="match status" value="1"/>
</dbReference>
<proteinExistence type="predicted"/>
<organism evidence="4 5">
    <name type="scientific">Cohnella suwonensis</name>
    <dbReference type="NCBI Taxonomy" id="696072"/>
    <lineage>
        <taxon>Bacteria</taxon>
        <taxon>Bacillati</taxon>
        <taxon>Bacillota</taxon>
        <taxon>Bacilli</taxon>
        <taxon>Bacillales</taxon>
        <taxon>Paenibacillaceae</taxon>
        <taxon>Cohnella</taxon>
    </lineage>
</organism>
<keyword evidence="5" id="KW-1185">Reference proteome</keyword>
<reference evidence="5" key="1">
    <citation type="journal article" date="2019" name="Int. J. Syst. Evol. Microbiol.">
        <title>The Global Catalogue of Microorganisms (GCM) 10K type strain sequencing project: providing services to taxonomists for standard genome sequencing and annotation.</title>
        <authorList>
            <consortium name="The Broad Institute Genomics Platform"/>
            <consortium name="The Broad Institute Genome Sequencing Center for Infectious Disease"/>
            <person name="Wu L."/>
            <person name="Ma J."/>
        </authorList>
    </citation>
    <scope>NUCLEOTIDE SEQUENCE [LARGE SCALE GENOMIC DNA]</scope>
    <source>
        <strain evidence="5">CCUG 57113</strain>
    </source>
</reference>
<comment type="catalytic activity">
    <reaction evidence="1">
        <text>5-amino-6-(5-phospho-D-ribosylamino)uracil + H2O = 5,6-diaminouracil + D-ribose 5-phosphate</text>
        <dbReference type="Rhea" id="RHEA:55020"/>
        <dbReference type="ChEBI" id="CHEBI:15377"/>
        <dbReference type="ChEBI" id="CHEBI:46252"/>
        <dbReference type="ChEBI" id="CHEBI:58453"/>
        <dbReference type="ChEBI" id="CHEBI:78346"/>
    </reaction>
</comment>
<protein>
    <submittedName>
        <fullName evidence="4">NADAR family protein</fullName>
    </submittedName>
</protein>
<evidence type="ECO:0000313" key="4">
    <source>
        <dbReference type="EMBL" id="MFC5468975.1"/>
    </source>
</evidence>
<feature type="domain" description="NADAR" evidence="3">
    <location>
        <begin position="34"/>
        <end position="180"/>
    </location>
</feature>
<dbReference type="InterPro" id="IPR037238">
    <property type="entry name" value="YbiA-like_sf"/>
</dbReference>
<comment type="caution">
    <text evidence="4">The sequence shown here is derived from an EMBL/GenBank/DDBJ whole genome shotgun (WGS) entry which is preliminary data.</text>
</comment>